<evidence type="ECO:0000313" key="4">
    <source>
        <dbReference type="Proteomes" id="UP000240322"/>
    </source>
</evidence>
<dbReference type="InterPro" id="IPR052721">
    <property type="entry name" value="ET_Amicyanin"/>
</dbReference>
<sequence length="163" mass="17470">MLLQTHVYVSSAASEVNVVHVSIIPGAGYNRSSLGYSPDVIHVVIGVNNTVVWTNNDNVTHTVTSTTGVFDSGLLPPGQSWNYTFTYPGTFNYYCTIHPWMKGTVIVEAPTGTTAPSNYSATYMYTGSLPSPRNPPGNVIAASVFALIIIGLVLGEISSKRTR</sequence>
<evidence type="ECO:0000313" key="3">
    <source>
        <dbReference type="EMBL" id="PSN91084.1"/>
    </source>
</evidence>
<protein>
    <recommendedName>
        <fullName evidence="2">EfeO-type cupredoxin-like domain-containing protein</fullName>
    </recommendedName>
</protein>
<feature type="transmembrane region" description="Helical" evidence="1">
    <location>
        <begin position="139"/>
        <end position="157"/>
    </location>
</feature>
<evidence type="ECO:0000259" key="2">
    <source>
        <dbReference type="Pfam" id="PF13473"/>
    </source>
</evidence>
<keyword evidence="1" id="KW-0472">Membrane</keyword>
<evidence type="ECO:0000256" key="1">
    <source>
        <dbReference type="SAM" id="Phobius"/>
    </source>
</evidence>
<dbReference type="PANTHER" id="PTHR36507">
    <property type="entry name" value="BLL1555 PROTEIN"/>
    <property type="match status" value="1"/>
</dbReference>
<organism evidence="3 4">
    <name type="scientific">Candidatus Marsarchaeota G2 archaeon OSP_D</name>
    <dbReference type="NCBI Taxonomy" id="1978157"/>
    <lineage>
        <taxon>Archaea</taxon>
        <taxon>Candidatus Marsarchaeota</taxon>
        <taxon>Candidatus Marsarchaeota group 2</taxon>
    </lineage>
</organism>
<keyword evidence="1" id="KW-1133">Transmembrane helix</keyword>
<dbReference type="Pfam" id="PF13473">
    <property type="entry name" value="Cupredoxin_1"/>
    <property type="match status" value="1"/>
</dbReference>
<keyword evidence="1" id="KW-0812">Transmembrane</keyword>
<dbReference type="Proteomes" id="UP000240322">
    <property type="component" value="Unassembled WGS sequence"/>
</dbReference>
<dbReference type="InterPro" id="IPR028096">
    <property type="entry name" value="EfeO_Cupredoxin"/>
</dbReference>
<dbReference type="AlphaFoldDB" id="A0A2R6AXJ1"/>
<dbReference type="SUPFAM" id="SSF49503">
    <property type="entry name" value="Cupredoxins"/>
    <property type="match status" value="1"/>
</dbReference>
<comment type="caution">
    <text evidence="3">The sequence shown here is derived from an EMBL/GenBank/DDBJ whole genome shotgun (WGS) entry which is preliminary data.</text>
</comment>
<feature type="domain" description="EfeO-type cupredoxin-like" evidence="2">
    <location>
        <begin position="35"/>
        <end position="107"/>
    </location>
</feature>
<name>A0A2R6AXJ1_9ARCH</name>
<proteinExistence type="predicted"/>
<dbReference type="InterPro" id="IPR008972">
    <property type="entry name" value="Cupredoxin"/>
</dbReference>
<dbReference type="PANTHER" id="PTHR36507:SF1">
    <property type="entry name" value="BLL1555 PROTEIN"/>
    <property type="match status" value="1"/>
</dbReference>
<reference evidence="3 4" key="1">
    <citation type="submission" date="2017-04" db="EMBL/GenBank/DDBJ databases">
        <title>Novel microbial lineages endemic to geothermal iron-oxide mats fill important gaps in the evolutionary history of Archaea.</title>
        <authorList>
            <person name="Jay Z.J."/>
            <person name="Beam J.P."/>
            <person name="Dlakic M."/>
            <person name="Rusch D.B."/>
            <person name="Kozubal M.A."/>
            <person name="Inskeep W.P."/>
        </authorList>
    </citation>
    <scope>NUCLEOTIDE SEQUENCE [LARGE SCALE GENOMIC DNA]</scope>
    <source>
        <strain evidence="3">OSP_D</strain>
    </source>
</reference>
<accession>A0A2R6AXJ1</accession>
<dbReference type="EMBL" id="NEXE01000036">
    <property type="protein sequence ID" value="PSN91084.1"/>
    <property type="molecule type" value="Genomic_DNA"/>
</dbReference>
<gene>
    <name evidence="3" type="ORF">B9Q03_05135</name>
</gene>
<dbReference type="Gene3D" id="2.60.40.420">
    <property type="entry name" value="Cupredoxins - blue copper proteins"/>
    <property type="match status" value="1"/>
</dbReference>